<dbReference type="AlphaFoldDB" id="A0A919TKQ9"/>
<gene>
    <name evidence="3" type="ORF">Asi03nite_30670</name>
</gene>
<name>A0A919TKQ9_9ACTN</name>
<protein>
    <submittedName>
        <fullName evidence="3">Uncharacterized protein</fullName>
    </submittedName>
</protein>
<reference evidence="3" key="1">
    <citation type="submission" date="2021-01" db="EMBL/GenBank/DDBJ databases">
        <title>Whole genome shotgun sequence of Actinoplanes siamensis NBRC 109076.</title>
        <authorList>
            <person name="Komaki H."/>
            <person name="Tamura T."/>
        </authorList>
    </citation>
    <scope>NUCLEOTIDE SEQUENCE</scope>
    <source>
        <strain evidence="3">NBRC 109076</strain>
    </source>
</reference>
<comment type="caution">
    <text evidence="3">The sequence shown here is derived from an EMBL/GenBank/DDBJ whole genome shotgun (WGS) entry which is preliminary data.</text>
</comment>
<evidence type="ECO:0000313" key="4">
    <source>
        <dbReference type="Proteomes" id="UP000629619"/>
    </source>
</evidence>
<proteinExistence type="predicted"/>
<keyword evidence="2" id="KW-1133">Transmembrane helix</keyword>
<feature type="transmembrane region" description="Helical" evidence="2">
    <location>
        <begin position="54"/>
        <end position="71"/>
    </location>
</feature>
<dbReference type="Proteomes" id="UP000629619">
    <property type="component" value="Unassembled WGS sequence"/>
</dbReference>
<accession>A0A919TKQ9</accession>
<keyword evidence="2" id="KW-0812">Transmembrane</keyword>
<feature type="transmembrane region" description="Helical" evidence="2">
    <location>
        <begin position="30"/>
        <end position="48"/>
    </location>
</feature>
<evidence type="ECO:0000256" key="2">
    <source>
        <dbReference type="SAM" id="Phobius"/>
    </source>
</evidence>
<evidence type="ECO:0000256" key="1">
    <source>
        <dbReference type="SAM" id="MobiDB-lite"/>
    </source>
</evidence>
<feature type="region of interest" description="Disordered" evidence="1">
    <location>
        <begin position="1"/>
        <end position="21"/>
    </location>
</feature>
<keyword evidence="2" id="KW-0472">Membrane</keyword>
<keyword evidence="4" id="KW-1185">Reference proteome</keyword>
<dbReference type="EMBL" id="BOMW01000027">
    <property type="protein sequence ID" value="GIF05529.1"/>
    <property type="molecule type" value="Genomic_DNA"/>
</dbReference>
<sequence length="74" mass="7305">MQAHVRGEAGEMGNANGNVGHRHDRWSARGLVVVINGILVGVGGVFLATSSVPATMVAAAAAVIVSVALVGSGN</sequence>
<organism evidence="3 4">
    <name type="scientific">Actinoplanes siamensis</name>
    <dbReference type="NCBI Taxonomy" id="1223317"/>
    <lineage>
        <taxon>Bacteria</taxon>
        <taxon>Bacillati</taxon>
        <taxon>Actinomycetota</taxon>
        <taxon>Actinomycetes</taxon>
        <taxon>Micromonosporales</taxon>
        <taxon>Micromonosporaceae</taxon>
        <taxon>Actinoplanes</taxon>
    </lineage>
</organism>
<evidence type="ECO:0000313" key="3">
    <source>
        <dbReference type="EMBL" id="GIF05529.1"/>
    </source>
</evidence>